<name>A0AAV9Z6N6_9AGAR</name>
<accession>A0AAV9Z6N6</accession>
<evidence type="ECO:0008006" key="3">
    <source>
        <dbReference type="Google" id="ProtNLM"/>
    </source>
</evidence>
<dbReference type="InterPro" id="IPR032675">
    <property type="entry name" value="LRR_dom_sf"/>
</dbReference>
<comment type="caution">
    <text evidence="1">The sequence shown here is derived from an EMBL/GenBank/DDBJ whole genome shotgun (WGS) entry which is preliminary data.</text>
</comment>
<proteinExistence type="predicted"/>
<protein>
    <recommendedName>
        <fullName evidence="3">F-box domain-containing protein</fullName>
    </recommendedName>
</protein>
<dbReference type="AlphaFoldDB" id="A0AAV9Z6N6"/>
<dbReference type="Gene3D" id="3.80.10.10">
    <property type="entry name" value="Ribonuclease Inhibitor"/>
    <property type="match status" value="1"/>
</dbReference>
<sequence>MDSQPDANDGTDLNIDSQSFDAAFSRILLQSRGAIVQLVQDRVLAEVGVAPASEAPSGQVGSAAPVASLDAPAITVSDSISPDARPLPLELMVVVFTLLAQLYHPGSAAFRKMRYAISMVSPYWHSAVIQTPSLWSVLSISPTSTVESIGSFLAHSASRTIGLIVTDFSFDPPADLSRARLVHLFRSAFPSRARWSSLELIVQTPSSLRAVLDTASILNFPALDNLAISALDAYHSTDIGRSSLPIPPMCLERLSLGRVYCRDVLAEAFPRLRILSLAVLPPRSWPPLVDLLRFFSSCPSLRALELDRVGVQERGGGFLVENRFVGALRSLETLTLRFDHTIASGSTLALGSLFARMDLPSLSTLDLHFSTDEEMFEFVASNAHFTTSLLRLGGSLTSSSGCSDFYALCHGVVELDLASCVGSAACEAIGSAAVVHSSARAAIPVLPDMVLLRSSAAELSAVYSGVLDRCLRGHILGKLVLEEEFDADSRFRVATQHLASYYGLKSVVRHIEWCKVFDTNVYRSVL</sequence>
<reference evidence="1 2" key="1">
    <citation type="journal article" date="2024" name="J Genomics">
        <title>Draft genome sequencing and assembly of Favolaschia claudopus CIRM-BRFM 2984 isolated from oak limbs.</title>
        <authorList>
            <person name="Navarro D."/>
            <person name="Drula E."/>
            <person name="Chaduli D."/>
            <person name="Cazenave R."/>
            <person name="Ahrendt S."/>
            <person name="Wang J."/>
            <person name="Lipzen A."/>
            <person name="Daum C."/>
            <person name="Barry K."/>
            <person name="Grigoriev I.V."/>
            <person name="Favel A."/>
            <person name="Rosso M.N."/>
            <person name="Martin F."/>
        </authorList>
    </citation>
    <scope>NUCLEOTIDE SEQUENCE [LARGE SCALE GENOMIC DNA]</scope>
    <source>
        <strain evidence="1 2">CIRM-BRFM 2984</strain>
    </source>
</reference>
<gene>
    <name evidence="1" type="ORF">R3P38DRAFT_3240428</name>
</gene>
<evidence type="ECO:0000313" key="2">
    <source>
        <dbReference type="Proteomes" id="UP001362999"/>
    </source>
</evidence>
<organism evidence="1 2">
    <name type="scientific">Favolaschia claudopus</name>
    <dbReference type="NCBI Taxonomy" id="2862362"/>
    <lineage>
        <taxon>Eukaryota</taxon>
        <taxon>Fungi</taxon>
        <taxon>Dikarya</taxon>
        <taxon>Basidiomycota</taxon>
        <taxon>Agaricomycotina</taxon>
        <taxon>Agaricomycetes</taxon>
        <taxon>Agaricomycetidae</taxon>
        <taxon>Agaricales</taxon>
        <taxon>Marasmiineae</taxon>
        <taxon>Mycenaceae</taxon>
        <taxon>Favolaschia</taxon>
    </lineage>
</organism>
<evidence type="ECO:0000313" key="1">
    <source>
        <dbReference type="EMBL" id="KAK6972185.1"/>
    </source>
</evidence>
<dbReference type="Proteomes" id="UP001362999">
    <property type="component" value="Unassembled WGS sequence"/>
</dbReference>
<keyword evidence="2" id="KW-1185">Reference proteome</keyword>
<dbReference type="EMBL" id="JAWWNJ010000192">
    <property type="protein sequence ID" value="KAK6972185.1"/>
    <property type="molecule type" value="Genomic_DNA"/>
</dbReference>
<dbReference type="SUPFAM" id="SSF52047">
    <property type="entry name" value="RNI-like"/>
    <property type="match status" value="1"/>
</dbReference>